<feature type="transmembrane region" description="Helical" evidence="2">
    <location>
        <begin position="38"/>
        <end position="60"/>
    </location>
</feature>
<keyword evidence="4" id="KW-1185">Reference proteome</keyword>
<dbReference type="RefSeq" id="WP_394822613.1">
    <property type="nucleotide sequence ID" value="NZ_CP089984.1"/>
</dbReference>
<accession>A0ABZ2LQI8</accession>
<keyword evidence="2" id="KW-0812">Transmembrane</keyword>
<keyword evidence="2" id="KW-1133">Transmembrane helix</keyword>
<name>A0ABZ2LQI8_9BACT</name>
<dbReference type="InterPro" id="IPR036737">
    <property type="entry name" value="OmpA-like_sf"/>
</dbReference>
<dbReference type="Proteomes" id="UP001370348">
    <property type="component" value="Chromosome"/>
</dbReference>
<organism evidence="3 4">
    <name type="scientific">Pendulispora albinea</name>
    <dbReference type="NCBI Taxonomy" id="2741071"/>
    <lineage>
        <taxon>Bacteria</taxon>
        <taxon>Pseudomonadati</taxon>
        <taxon>Myxococcota</taxon>
        <taxon>Myxococcia</taxon>
        <taxon>Myxococcales</taxon>
        <taxon>Sorangiineae</taxon>
        <taxon>Pendulisporaceae</taxon>
        <taxon>Pendulispora</taxon>
    </lineage>
</organism>
<evidence type="ECO:0000256" key="1">
    <source>
        <dbReference type="SAM" id="MobiDB-lite"/>
    </source>
</evidence>
<evidence type="ECO:0000256" key="2">
    <source>
        <dbReference type="SAM" id="Phobius"/>
    </source>
</evidence>
<gene>
    <name evidence="3" type="ORF">LZC94_34735</name>
</gene>
<dbReference type="EMBL" id="CP089984">
    <property type="protein sequence ID" value="WXB12995.1"/>
    <property type="molecule type" value="Genomic_DNA"/>
</dbReference>
<evidence type="ECO:0000313" key="4">
    <source>
        <dbReference type="Proteomes" id="UP001370348"/>
    </source>
</evidence>
<reference evidence="3 4" key="1">
    <citation type="submission" date="2021-12" db="EMBL/GenBank/DDBJ databases">
        <title>Discovery of the Pendulisporaceae a myxobacterial family with distinct sporulation behavior and unique specialized metabolism.</title>
        <authorList>
            <person name="Garcia R."/>
            <person name="Popoff A."/>
            <person name="Bader C.D."/>
            <person name="Loehr J."/>
            <person name="Walesch S."/>
            <person name="Walt C."/>
            <person name="Boldt J."/>
            <person name="Bunk B."/>
            <person name="Haeckl F.J.F.P.J."/>
            <person name="Gunesch A.P."/>
            <person name="Birkelbach J."/>
            <person name="Nuebel U."/>
            <person name="Pietschmann T."/>
            <person name="Bach T."/>
            <person name="Mueller R."/>
        </authorList>
    </citation>
    <scope>NUCLEOTIDE SEQUENCE [LARGE SCALE GENOMIC DNA]</scope>
    <source>
        <strain evidence="3 4">MSr11954</strain>
    </source>
</reference>
<proteinExistence type="predicted"/>
<evidence type="ECO:0000313" key="3">
    <source>
        <dbReference type="EMBL" id="WXB12995.1"/>
    </source>
</evidence>
<sequence length="282" mass="30477">MSAYSPPPRHGSGDPRHGNPRAMHAVDPPPPEGGGRPAFLPAAVGAAAGVVVLLATTLTVRATVSNASDRLKHPQAAAAVESKVAVADQSEEKYCTPNFKTVLQRVLNACGLVGGEARRGCQPADVKTFASIDDDDFNALFTPLKDRGAVIMFDDASETLDAGAKKLLEERWLDRKGARYFFIVARASRTGSAEYNRTLSHKRANSVHFFLQEQFKDPDLEKQVGMLWLGNEFAQLTKDYCDWPASRGATTTSRGGKGGGKNECNPDAINRSAFVSWVDCRL</sequence>
<keyword evidence="2" id="KW-0472">Membrane</keyword>
<dbReference type="SUPFAM" id="SSF103088">
    <property type="entry name" value="OmpA-like"/>
    <property type="match status" value="1"/>
</dbReference>
<protein>
    <submittedName>
        <fullName evidence="3">Uncharacterized protein</fullName>
    </submittedName>
</protein>
<feature type="region of interest" description="Disordered" evidence="1">
    <location>
        <begin position="1"/>
        <end position="37"/>
    </location>
</feature>
<dbReference type="Gene3D" id="3.30.1330.60">
    <property type="entry name" value="OmpA-like domain"/>
    <property type="match status" value="1"/>
</dbReference>